<dbReference type="Pfam" id="PF05035">
    <property type="entry name" value="DGOK"/>
    <property type="match status" value="1"/>
</dbReference>
<evidence type="ECO:0000313" key="2">
    <source>
        <dbReference type="Proteomes" id="UP000501534"/>
    </source>
</evidence>
<dbReference type="CDD" id="cd24012">
    <property type="entry name" value="ASKHA_NBD_KDGal-kinase"/>
    <property type="match status" value="1"/>
</dbReference>
<protein>
    <submittedName>
        <fullName evidence="1">Putative 2-dehydro-3-deoxygalactonokinase DgoK1</fullName>
        <ecNumber evidence="1">2.7.1.58</ecNumber>
    </submittedName>
</protein>
<keyword evidence="1" id="KW-0808">Transferase</keyword>
<keyword evidence="1" id="KW-0418">Kinase</keyword>
<proteinExistence type="predicted"/>
<dbReference type="InterPro" id="IPR007729">
    <property type="entry name" value="DGOK"/>
</dbReference>
<evidence type="ECO:0000313" key="1">
    <source>
        <dbReference type="EMBL" id="QJR09615.1"/>
    </source>
</evidence>
<dbReference type="RefSeq" id="WP_171089473.1">
    <property type="nucleotide sequence ID" value="NZ_CP053069.1"/>
</dbReference>
<dbReference type="EC" id="2.7.1.58" evidence="1"/>
<dbReference type="InterPro" id="IPR042258">
    <property type="entry name" value="DGOK_N"/>
</dbReference>
<dbReference type="Gene3D" id="3.30.420.300">
    <property type="entry name" value="2-keto-3-deoxy-galactonokinase, substrate binding domain"/>
    <property type="match status" value="1"/>
</dbReference>
<organism evidence="1 2">
    <name type="scientific">Usitatibacter rugosus</name>
    <dbReference type="NCBI Taxonomy" id="2732067"/>
    <lineage>
        <taxon>Bacteria</taxon>
        <taxon>Pseudomonadati</taxon>
        <taxon>Pseudomonadota</taxon>
        <taxon>Betaproteobacteria</taxon>
        <taxon>Nitrosomonadales</taxon>
        <taxon>Usitatibacteraceae</taxon>
        <taxon>Usitatibacter</taxon>
    </lineage>
</organism>
<dbReference type="GO" id="GO:0034194">
    <property type="term" value="P:D-galactonate catabolic process"/>
    <property type="evidence" value="ECO:0007669"/>
    <property type="project" value="InterPro"/>
</dbReference>
<dbReference type="KEGG" id="uru:DSM104443_00664"/>
<dbReference type="GO" id="GO:0008671">
    <property type="term" value="F:2-dehydro-3-deoxygalactonokinase activity"/>
    <property type="evidence" value="ECO:0007669"/>
    <property type="project" value="UniProtKB-EC"/>
</dbReference>
<gene>
    <name evidence="1" type="primary">dgoK1</name>
    <name evidence="1" type="ORF">DSM104443_00664</name>
</gene>
<name>A0A6M4GRC6_9PROT</name>
<dbReference type="Gene3D" id="3.30.420.310">
    <property type="entry name" value="2-keto-3-deoxy-galactonokinase, C-terminal domain"/>
    <property type="match status" value="1"/>
</dbReference>
<keyword evidence="2" id="KW-1185">Reference proteome</keyword>
<accession>A0A6M4GRC6</accession>
<sequence length="295" mass="31400">MIAVDWGTSRVRAWRLAEDGRVRERRALDAGVMAVSRDEFAPILESMVGAWCAEGDGPLFLCGMVGGRQGWLEVPYVSCPASLDDIAAGIREITWARGRAFIVPGLRCQDREGVPDLLRGEESQALGAMALLPPGGATLCLPGTHSKHVLLEGDCVERFETYMTGECFALLMEHSILGRLANGRDIDEAAFEAGVGRASRGGVLPHQLFGARTRALVGELAPESVAGYLSGLLIGHEVSQLPAEPAVYVAAEPALRDAYLKALDLSGRKARPLDADVAAMGLQRLARSLGTRAAA</sequence>
<dbReference type="InterPro" id="IPR042257">
    <property type="entry name" value="DGOK_C"/>
</dbReference>
<dbReference type="EMBL" id="CP053069">
    <property type="protein sequence ID" value="QJR09615.1"/>
    <property type="molecule type" value="Genomic_DNA"/>
</dbReference>
<reference evidence="1 2" key="1">
    <citation type="submission" date="2020-04" db="EMBL/GenBank/DDBJ databases">
        <title>Usitatibacter rugosus gen. nov., sp. nov. and Usitatibacter palustris sp. nov., novel members of Usitatibacteraceae fam. nov. within the order Nitrosomonadales isolated from soil.</title>
        <authorList>
            <person name="Huber K.J."/>
            <person name="Neumann-Schaal M."/>
            <person name="Geppert A."/>
            <person name="Luckner M."/>
            <person name="Wanner G."/>
            <person name="Overmann J."/>
        </authorList>
    </citation>
    <scope>NUCLEOTIDE SEQUENCE [LARGE SCALE GENOMIC DNA]</scope>
    <source>
        <strain evidence="1 2">0125_3</strain>
    </source>
</reference>
<dbReference type="AlphaFoldDB" id="A0A6M4GRC6"/>
<dbReference type="Proteomes" id="UP000501534">
    <property type="component" value="Chromosome"/>
</dbReference>